<sequence length="675" mass="75530">MSYPAVVWPKLPATVETHGIASANLRKQLPTLAYSVPGAYPQELRYPDLSKYLDSLSLGENSWAPGGRYRHETGAEERGGHPLVGEAIAADPKAANAELHDIARRIFLLSHYRRSEVTVYDILRYIQKQSENDLSYLRTASGHPIPPEDESGIWNTKRVLQTKKGLTEEAARAKILQYILDGKSVDIKERKRKKGTRDSDEHLEHVKRVSESRRQRNKTQKWAKGKFSTNEAKSLKRTLEKLEKETNKKITKATKAAADEGVTLVFEIPSVSSEADTTQGTDDEFSRPRRRDRTPRRPSGDYSFFPRSNGVLHSLESSSTSDSGSMSDSSSSDSSDSGSSSGKSRAKRRGKKRHRRGSVKREQSSTPGFPPPWHPNASKGPGKESTPMSSTSRKSSRRGTTPMSPTPPGENDTLMPDDTGWVLEEFLPHLPNSHHLRAPTEEESQPFYMNWKDSQTGKVVRAFIFCMLKNHLWIFLPGLNKRHPNLWRGRLIPTSLCQESRRRFKEAGGQDLTYLNGGFLDGTTSADICIINVASAPQTDDNRMPNTSVLLLVNKEGETKVVRETRAPLLKRYDNFDAKLATARERCGDKQLVDTKTGKRMSPDATPQTIEISSDSSSPESSSSDESSSDESSSDDEERRGKKKKSKKSKESKKSKKSKKSTKSKKSRARRKSRN</sequence>
<keyword evidence="3" id="KW-1185">Reference proteome</keyword>
<feature type="region of interest" description="Disordered" evidence="1">
    <location>
        <begin position="270"/>
        <end position="417"/>
    </location>
</feature>
<reference evidence="2 3" key="1">
    <citation type="journal article" date="2024" name="IMA Fungus">
        <title>Apiospora arundinis, a panoply of carbohydrate-active enzymes and secondary metabolites.</title>
        <authorList>
            <person name="Sorensen T."/>
            <person name="Petersen C."/>
            <person name="Muurmann A.T."/>
            <person name="Christiansen J.V."/>
            <person name="Brundto M.L."/>
            <person name="Overgaard C.K."/>
            <person name="Boysen A.T."/>
            <person name="Wollenberg R.D."/>
            <person name="Larsen T.O."/>
            <person name="Sorensen J.L."/>
            <person name="Nielsen K.L."/>
            <person name="Sondergaard T.E."/>
        </authorList>
    </citation>
    <scope>NUCLEOTIDE SEQUENCE [LARGE SCALE GENOMIC DNA]</scope>
    <source>
        <strain evidence="2 3">AAU 773</strain>
    </source>
</reference>
<feature type="region of interest" description="Disordered" evidence="1">
    <location>
        <begin position="591"/>
        <end position="675"/>
    </location>
</feature>
<proteinExistence type="predicted"/>
<evidence type="ECO:0000256" key="1">
    <source>
        <dbReference type="SAM" id="MobiDB-lite"/>
    </source>
</evidence>
<organism evidence="2 3">
    <name type="scientific">Apiospora arundinis</name>
    <dbReference type="NCBI Taxonomy" id="335852"/>
    <lineage>
        <taxon>Eukaryota</taxon>
        <taxon>Fungi</taxon>
        <taxon>Dikarya</taxon>
        <taxon>Ascomycota</taxon>
        <taxon>Pezizomycotina</taxon>
        <taxon>Sordariomycetes</taxon>
        <taxon>Xylariomycetidae</taxon>
        <taxon>Amphisphaeriales</taxon>
        <taxon>Apiosporaceae</taxon>
        <taxon>Apiospora</taxon>
    </lineage>
</organism>
<feature type="region of interest" description="Disordered" evidence="1">
    <location>
        <begin position="190"/>
        <end position="229"/>
    </location>
</feature>
<feature type="compositionally biased region" description="Polar residues" evidence="1">
    <location>
        <begin position="270"/>
        <end position="280"/>
    </location>
</feature>
<feature type="compositionally biased region" description="Low complexity" evidence="1">
    <location>
        <begin position="385"/>
        <end position="401"/>
    </location>
</feature>
<feature type="compositionally biased region" description="Acidic residues" evidence="1">
    <location>
        <begin position="627"/>
        <end position="636"/>
    </location>
</feature>
<feature type="compositionally biased region" description="Low complexity" evidence="1">
    <location>
        <begin position="317"/>
        <end position="343"/>
    </location>
</feature>
<comment type="caution">
    <text evidence="2">The sequence shown here is derived from an EMBL/GenBank/DDBJ whole genome shotgun (WGS) entry which is preliminary data.</text>
</comment>
<feature type="compositionally biased region" description="Basic residues" evidence="1">
    <location>
        <begin position="344"/>
        <end position="358"/>
    </location>
</feature>
<evidence type="ECO:0000313" key="2">
    <source>
        <dbReference type="EMBL" id="KAK8855351.1"/>
    </source>
</evidence>
<dbReference type="Proteomes" id="UP001390339">
    <property type="component" value="Unassembled WGS sequence"/>
</dbReference>
<accession>A0ABR2HZ98</accession>
<name>A0ABR2HZ98_9PEZI</name>
<feature type="compositionally biased region" description="Low complexity" evidence="1">
    <location>
        <begin position="613"/>
        <end position="626"/>
    </location>
</feature>
<gene>
    <name evidence="2" type="ORF">PGQ11_011263</name>
</gene>
<dbReference type="EMBL" id="JAPCWZ010000007">
    <property type="protein sequence ID" value="KAK8855351.1"/>
    <property type="molecule type" value="Genomic_DNA"/>
</dbReference>
<feature type="compositionally biased region" description="Basic and acidic residues" evidence="1">
    <location>
        <begin position="196"/>
        <end position="214"/>
    </location>
</feature>
<evidence type="ECO:0000313" key="3">
    <source>
        <dbReference type="Proteomes" id="UP001390339"/>
    </source>
</evidence>
<feature type="compositionally biased region" description="Basic residues" evidence="1">
    <location>
        <begin position="641"/>
        <end position="675"/>
    </location>
</feature>
<protein>
    <submittedName>
        <fullName evidence="2">Uncharacterized protein</fullName>
    </submittedName>
</protein>
<feature type="compositionally biased region" description="Basic residues" evidence="1">
    <location>
        <begin position="215"/>
        <end position="224"/>
    </location>
</feature>